<feature type="domain" description="PKD" evidence="2">
    <location>
        <begin position="1036"/>
        <end position="1068"/>
    </location>
</feature>
<feature type="chain" id="PRO_5012668294" evidence="1">
    <location>
        <begin position="27"/>
        <end position="1165"/>
    </location>
</feature>
<dbReference type="RefSeq" id="WP_088844382.1">
    <property type="nucleotide sequence ID" value="NZ_FYEW01000002.1"/>
</dbReference>
<dbReference type="InterPro" id="IPR035986">
    <property type="entry name" value="PKD_dom_sf"/>
</dbReference>
<dbReference type="OrthoDB" id="1652165at2"/>
<sequence length="1165" mass="123170">MPVFTFRLYLLLGLLGLPALSTTLQAKPTTSAVAPAPKGLEFVQNKGQWDAQAHFAADLPAGRLFLTSTGFSYSFADPVALRAYHEHKRTDATPPGQRGLRTHSYRVSFEGGNSKAIIEGEEATAEVRNYFLGKDPSHWASQVGSFRQVRYRAVYPGIDVHLYENASQTLEYDFTVRAGAKPEAIRLRYQGAQSVSLTPEGGLRIRTSVGDVLEQAPKAWQIRPNGEQVPVECAFQLRDNVLSFRLGNYDRKLPLIIDPTVVFSSFTGSTADNWGFTATYDAQGNMYSGGVAFSLGYPTTTGAVQTTFAGIADIAIIKYNTAVAGSTSRLYATYLGGGQVEVPHSLVVNNRNELVILGTTGSNNYPVTTKAFARSFSGGQFTDPLNEGSAEYLQYANGSDLVISTLSANGGTLVASTYLGGSANDGLNLTGSLVNNYGDQFRGDVITDSDNNVYLASTTLSTNFPTRNGFGTTAPVGANAVVSKLTADLSTLVWSNYLGGSGAEAAYSIQLGPARSVVVAGGTTSTNFPVTAGSLMTTAPAGVNGFVARIAPAGNSITQATYIGTPGNDQAYFAQLDADDNVYLLGQSSGNYPVTAGRYSRAGSHQFIHKLNPTLSQTAYSTVFGTGRLSYDFSPTAFLVDDCERIYVCGWGGSTNAGYGLGSSSTTGLPVTNDAVQRNTDGSDFYLAEFTPGMASLEYATFFGENGGRGEHVDGGTSRFDKRGMVYQAVCGGCSGTQGFPVPPGASYYSTRNGSFNCNNAAFKMDFGIVVADPGLARYVCASSAPIVLGGSPAGGTWSGPGVSANPGGGFRFTPTAGLVGRQVLTYAVASTGICVSRRPLRITVLPDVAVSIAPIPELCIDATNITVQATPTGGTWSGPGVLGNIFSPRQAGVGTHTITYTMSDTLGCGVATRQIIVRALPQVTAGAPLTLCAYETQAIQLLGASPAGGTWSGPGVTPSGLFTPPNTNLKGANITLTYSYNQNGCVATATKQIVLAPSPTSSFPLNVPECISAPQYTGLAPFTHQFEPVLAGGIYEWDFGDGSPKSTEASPSHVFEQPGTYNVKLVARYANCTVETGFVPVVVGDVFVPNIITPGDDNKNDTFIPRFSCQPATLRIFSRWGNKVYETANYRNDWRGENLPDGMYYYHLRDAEGRSVKGWVQVKR</sequence>
<dbReference type="Proteomes" id="UP000198131">
    <property type="component" value="Unassembled WGS sequence"/>
</dbReference>
<dbReference type="Gene3D" id="2.60.40.10">
    <property type="entry name" value="Immunoglobulins"/>
    <property type="match status" value="1"/>
</dbReference>
<dbReference type="PANTHER" id="PTHR35580:SF1">
    <property type="entry name" value="PHYTASE-LIKE DOMAIN-CONTAINING PROTEIN"/>
    <property type="match status" value="1"/>
</dbReference>
<keyword evidence="4" id="KW-1185">Reference proteome</keyword>
<dbReference type="Pfam" id="PF18911">
    <property type="entry name" value="PKD_4"/>
    <property type="match status" value="1"/>
</dbReference>
<reference evidence="4" key="1">
    <citation type="submission" date="2017-06" db="EMBL/GenBank/DDBJ databases">
        <authorList>
            <person name="Varghese N."/>
            <person name="Submissions S."/>
        </authorList>
    </citation>
    <scope>NUCLEOTIDE SEQUENCE [LARGE SCALE GENOMIC DNA]</scope>
    <source>
        <strain evidence="4">DSM 11116</strain>
    </source>
</reference>
<dbReference type="CDD" id="cd00146">
    <property type="entry name" value="PKD"/>
    <property type="match status" value="1"/>
</dbReference>
<dbReference type="Pfam" id="PF25778">
    <property type="entry name" value="DUF7948"/>
    <property type="match status" value="1"/>
</dbReference>
<dbReference type="PROSITE" id="PS50093">
    <property type="entry name" value="PKD"/>
    <property type="match status" value="1"/>
</dbReference>
<dbReference type="SUPFAM" id="SSF49299">
    <property type="entry name" value="PKD domain"/>
    <property type="match status" value="1"/>
</dbReference>
<dbReference type="InterPro" id="IPR013783">
    <property type="entry name" value="Ig-like_fold"/>
</dbReference>
<dbReference type="InterPro" id="IPR022409">
    <property type="entry name" value="PKD/Chitinase_dom"/>
</dbReference>
<evidence type="ECO:0000256" key="1">
    <source>
        <dbReference type="SAM" id="SignalP"/>
    </source>
</evidence>
<evidence type="ECO:0000313" key="3">
    <source>
        <dbReference type="EMBL" id="SNC75851.1"/>
    </source>
</evidence>
<dbReference type="SMART" id="SM00089">
    <property type="entry name" value="PKD"/>
    <property type="match status" value="1"/>
</dbReference>
<organism evidence="3 4">
    <name type="scientific">Hymenobacter gelipurpurascens</name>
    <dbReference type="NCBI Taxonomy" id="89968"/>
    <lineage>
        <taxon>Bacteria</taxon>
        <taxon>Pseudomonadati</taxon>
        <taxon>Bacteroidota</taxon>
        <taxon>Cytophagia</taxon>
        <taxon>Cytophagales</taxon>
        <taxon>Hymenobacteraceae</taxon>
        <taxon>Hymenobacter</taxon>
    </lineage>
</organism>
<evidence type="ECO:0000259" key="2">
    <source>
        <dbReference type="PROSITE" id="PS50093"/>
    </source>
</evidence>
<keyword evidence="1" id="KW-0732">Signal</keyword>
<evidence type="ECO:0000313" key="4">
    <source>
        <dbReference type="Proteomes" id="UP000198131"/>
    </source>
</evidence>
<accession>A0A212UCN6</accession>
<dbReference type="AlphaFoldDB" id="A0A212UCN6"/>
<dbReference type="PANTHER" id="PTHR35580">
    <property type="entry name" value="CELL SURFACE GLYCOPROTEIN (S-LAYER PROTEIN)-LIKE PROTEIN"/>
    <property type="match status" value="1"/>
</dbReference>
<dbReference type="Pfam" id="PF13585">
    <property type="entry name" value="CHU_C"/>
    <property type="match status" value="1"/>
</dbReference>
<proteinExistence type="predicted"/>
<dbReference type="EMBL" id="FYEW01000002">
    <property type="protein sequence ID" value="SNC75851.1"/>
    <property type="molecule type" value="Genomic_DNA"/>
</dbReference>
<name>A0A212UCN6_9BACT</name>
<dbReference type="InterPro" id="IPR000601">
    <property type="entry name" value="PKD_dom"/>
</dbReference>
<protein>
    <submittedName>
        <fullName evidence="3">Gliding motility-associated C-terminal domain-containing protein</fullName>
    </submittedName>
</protein>
<gene>
    <name evidence="3" type="ORF">SAMN06265337_3086</name>
</gene>
<dbReference type="InterPro" id="IPR057708">
    <property type="entry name" value="DUF7948"/>
</dbReference>
<feature type="signal peptide" evidence="1">
    <location>
        <begin position="1"/>
        <end position="26"/>
    </location>
</feature>
<dbReference type="InterPro" id="IPR052918">
    <property type="entry name" value="Motility_Chemotaxis_Reg"/>
</dbReference>